<evidence type="ECO:0000313" key="3">
    <source>
        <dbReference type="Proteomes" id="UP000683511"/>
    </source>
</evidence>
<dbReference type="AlphaFoldDB" id="A0A975Y6S7"/>
<evidence type="ECO:0000313" key="2">
    <source>
        <dbReference type="EMBL" id="QXE25587.1"/>
    </source>
</evidence>
<dbReference type="KEGG" id="rsin:B6N60_04307"/>
<protein>
    <recommendedName>
        <fullName evidence="1">vWA-MoxR associated protein N-terminal HTH domain-containing protein</fullName>
    </recommendedName>
</protein>
<proteinExistence type="predicted"/>
<gene>
    <name evidence="2" type="ORF">B6N60_04307</name>
</gene>
<dbReference type="InterPro" id="IPR058651">
    <property type="entry name" value="HTH_VMAP-M9"/>
</dbReference>
<accession>A0A975Y6S7</accession>
<dbReference type="Proteomes" id="UP000683511">
    <property type="component" value="Chromosome"/>
</dbReference>
<dbReference type="EMBL" id="CP021056">
    <property type="protein sequence ID" value="QXE25587.1"/>
    <property type="molecule type" value="Genomic_DNA"/>
</dbReference>
<reference evidence="2" key="1">
    <citation type="submission" date="2017-04" db="EMBL/GenBank/DDBJ databases">
        <title>Genome deletions in a multicellular cyanobacterial endosymbiont for morphological adaptation in marine diatoms.</title>
        <authorList>
            <person name="Wang Y."/>
            <person name="Gao H."/>
            <person name="Li R."/>
            <person name="Xu X."/>
        </authorList>
    </citation>
    <scope>NUCLEOTIDE SEQUENCE</scope>
    <source>
        <strain evidence="2">FACHB 800</strain>
    </source>
</reference>
<dbReference type="Pfam" id="PF26355">
    <property type="entry name" value="HTH_VMAP-M9"/>
    <property type="match status" value="1"/>
</dbReference>
<organism evidence="2 3">
    <name type="scientific">Richelia sinica FACHB-800</name>
    <dbReference type="NCBI Taxonomy" id="1357546"/>
    <lineage>
        <taxon>Bacteria</taxon>
        <taxon>Bacillati</taxon>
        <taxon>Cyanobacteriota</taxon>
        <taxon>Cyanophyceae</taxon>
        <taxon>Nostocales</taxon>
        <taxon>Nostocaceae</taxon>
        <taxon>Richelia</taxon>
    </lineage>
</organism>
<name>A0A975Y6S7_9NOST</name>
<feature type="domain" description="vWA-MoxR associated protein N-terminal HTH" evidence="1">
    <location>
        <begin position="1"/>
        <end position="53"/>
    </location>
</feature>
<keyword evidence="3" id="KW-1185">Reference proteome</keyword>
<sequence>MRGCLEGKYYRTIAKENGFSYHYVKEIGSEFWPILSEALGTKVIPRNIRAVIEPTFRTLTVTHQKKPPK</sequence>
<evidence type="ECO:0000259" key="1">
    <source>
        <dbReference type="Pfam" id="PF26355"/>
    </source>
</evidence>